<dbReference type="PANTHER" id="PTHR42730">
    <property type="entry name" value="2-OXOGLUTARATE SYNTHASE SUBUNIT KORC"/>
    <property type="match status" value="1"/>
</dbReference>
<dbReference type="Proteomes" id="UP000319449">
    <property type="component" value="Unassembled WGS sequence"/>
</dbReference>
<keyword evidence="1" id="KW-0560">Oxidoreductase</keyword>
<dbReference type="NCBIfam" id="TIGR02175">
    <property type="entry name" value="PorC_KorC"/>
    <property type="match status" value="1"/>
</dbReference>
<evidence type="ECO:0000256" key="1">
    <source>
        <dbReference type="ARBA" id="ARBA00023002"/>
    </source>
</evidence>
<gene>
    <name evidence="3" type="ORF">JN12_03186</name>
</gene>
<name>A0A562VGX7_9BACT</name>
<dbReference type="Gene3D" id="3.40.920.10">
    <property type="entry name" value="Pyruvate-ferredoxin oxidoreductase, PFOR, domain III"/>
    <property type="match status" value="1"/>
</dbReference>
<dbReference type="Pfam" id="PF01558">
    <property type="entry name" value="POR"/>
    <property type="match status" value="1"/>
</dbReference>
<dbReference type="SUPFAM" id="SSF53323">
    <property type="entry name" value="Pyruvate-ferredoxin oxidoreductase, PFOR, domain III"/>
    <property type="match status" value="1"/>
</dbReference>
<feature type="domain" description="Pyruvate/ketoisovalerate oxidoreductase catalytic" evidence="2">
    <location>
        <begin position="11"/>
        <end position="176"/>
    </location>
</feature>
<dbReference type="OrthoDB" id="9789125at2"/>
<evidence type="ECO:0000313" key="3">
    <source>
        <dbReference type="EMBL" id="TWJ17074.1"/>
    </source>
</evidence>
<reference evidence="3 4" key="1">
    <citation type="submission" date="2019-07" db="EMBL/GenBank/DDBJ databases">
        <title>Genomic Encyclopedia of Archaeal and Bacterial Type Strains, Phase II (KMG-II): from individual species to whole genera.</title>
        <authorList>
            <person name="Goeker M."/>
        </authorList>
    </citation>
    <scope>NUCLEOTIDE SEQUENCE [LARGE SCALE GENOMIC DNA]</scope>
    <source>
        <strain evidence="3 4">ATCC BAA-1139</strain>
    </source>
</reference>
<dbReference type="PANTHER" id="PTHR42730:SF1">
    <property type="entry name" value="2-OXOGLUTARATE SYNTHASE SUBUNIT KORC"/>
    <property type="match status" value="1"/>
</dbReference>
<comment type="caution">
    <text evidence="3">The sequence shown here is derived from an EMBL/GenBank/DDBJ whole genome shotgun (WGS) entry which is preliminary data.</text>
</comment>
<dbReference type="InterPro" id="IPR011894">
    <property type="entry name" value="PorC_KorC"/>
</dbReference>
<proteinExistence type="predicted"/>
<protein>
    <submittedName>
        <fullName evidence="3">2-oxoglutarate ferredoxin oxidoreductase subunit gamma</fullName>
    </submittedName>
</protein>
<accession>A0A562VGX7</accession>
<dbReference type="InterPro" id="IPR019752">
    <property type="entry name" value="Pyrv/ketoisovalerate_OxRed_cat"/>
</dbReference>
<dbReference type="InterPro" id="IPR052554">
    <property type="entry name" value="2-oxoglutarate_synth_KorC"/>
</dbReference>
<dbReference type="InterPro" id="IPR002869">
    <property type="entry name" value="Pyrv_flavodox_OxRed_cen"/>
</dbReference>
<evidence type="ECO:0000259" key="2">
    <source>
        <dbReference type="Pfam" id="PF01558"/>
    </source>
</evidence>
<evidence type="ECO:0000313" key="4">
    <source>
        <dbReference type="Proteomes" id="UP000319449"/>
    </source>
</evidence>
<keyword evidence="4" id="KW-1185">Reference proteome</keyword>
<organism evidence="3 4">
    <name type="scientific">Geobacter argillaceus</name>
    <dbReference type="NCBI Taxonomy" id="345631"/>
    <lineage>
        <taxon>Bacteria</taxon>
        <taxon>Pseudomonadati</taxon>
        <taxon>Thermodesulfobacteriota</taxon>
        <taxon>Desulfuromonadia</taxon>
        <taxon>Geobacterales</taxon>
        <taxon>Geobacteraceae</taxon>
        <taxon>Geobacter</taxon>
    </lineage>
</organism>
<dbReference type="EMBL" id="VLLN01000023">
    <property type="protein sequence ID" value="TWJ17074.1"/>
    <property type="molecule type" value="Genomic_DNA"/>
</dbReference>
<dbReference type="RefSeq" id="WP_145024548.1">
    <property type="nucleotide sequence ID" value="NZ_VLLN01000023.1"/>
</dbReference>
<dbReference type="AlphaFoldDB" id="A0A562VGX7"/>
<sequence length="187" mass="19417">MRYDVFIAGFGGQGVLLAGNLLSLAAIAEGKNVCFFPSYGVEKRGGAAMCTVVIADGEVGSPVIGNHTVVIVLNQLSLEKYGSRVKPGGSLVINSSLIDSSASTRTDITTYRIPMNEIAMALGDARMVNMVATGAYVQLTGAVSNESLAEALKKALPERSHRFIPANMKAVAAGAQQIVAQASSKNA</sequence>
<dbReference type="GO" id="GO:0016625">
    <property type="term" value="F:oxidoreductase activity, acting on the aldehyde or oxo group of donors, iron-sulfur protein as acceptor"/>
    <property type="evidence" value="ECO:0007669"/>
    <property type="project" value="InterPro"/>
</dbReference>